<sequence>MSLNNLEWDVAIYGIPRFDGTNSILTKVWLDNVERCFPPASPGKDIRGIPYQDAENFNPEIAYARLTADITSGKRYIGLGDIKAIELAGDDHDAILAYCGAERSDLAPAILIVLSKVFPPAARIDFYGDFDKQISSIRAQINP</sequence>
<evidence type="ECO:0000313" key="1">
    <source>
        <dbReference type="EMBL" id="KAJ2864486.1"/>
    </source>
</evidence>
<evidence type="ECO:0000313" key="2">
    <source>
        <dbReference type="Proteomes" id="UP001140074"/>
    </source>
</evidence>
<dbReference type="AlphaFoldDB" id="A0A9W8M506"/>
<protein>
    <submittedName>
        <fullName evidence="1">Uncharacterized protein</fullName>
    </submittedName>
</protein>
<organism evidence="1 2">
    <name type="scientific">Coemansia aciculifera</name>
    <dbReference type="NCBI Taxonomy" id="417176"/>
    <lineage>
        <taxon>Eukaryota</taxon>
        <taxon>Fungi</taxon>
        <taxon>Fungi incertae sedis</taxon>
        <taxon>Zoopagomycota</taxon>
        <taxon>Kickxellomycotina</taxon>
        <taxon>Kickxellomycetes</taxon>
        <taxon>Kickxellales</taxon>
        <taxon>Kickxellaceae</taxon>
        <taxon>Coemansia</taxon>
    </lineage>
</organism>
<accession>A0A9W8M506</accession>
<proteinExistence type="predicted"/>
<dbReference type="Proteomes" id="UP001140074">
    <property type="component" value="Unassembled WGS sequence"/>
</dbReference>
<dbReference type="EMBL" id="JANBUY010000086">
    <property type="protein sequence ID" value="KAJ2864486.1"/>
    <property type="molecule type" value="Genomic_DNA"/>
</dbReference>
<name>A0A9W8M506_9FUNG</name>
<gene>
    <name evidence="1" type="ORF">GGH94_002875</name>
</gene>
<reference evidence="1" key="1">
    <citation type="submission" date="2022-07" db="EMBL/GenBank/DDBJ databases">
        <title>Phylogenomic reconstructions and comparative analyses of Kickxellomycotina fungi.</title>
        <authorList>
            <person name="Reynolds N.K."/>
            <person name="Stajich J.E."/>
            <person name="Barry K."/>
            <person name="Grigoriev I.V."/>
            <person name="Crous P."/>
            <person name="Smith M.E."/>
        </authorList>
    </citation>
    <scope>NUCLEOTIDE SEQUENCE</scope>
    <source>
        <strain evidence="1">RSA 476</strain>
    </source>
</reference>
<comment type="caution">
    <text evidence="1">The sequence shown here is derived from an EMBL/GenBank/DDBJ whole genome shotgun (WGS) entry which is preliminary data.</text>
</comment>
<keyword evidence="2" id="KW-1185">Reference proteome</keyword>